<dbReference type="Pfam" id="PF06179">
    <property type="entry name" value="Med22"/>
    <property type="match status" value="1"/>
</dbReference>
<keyword evidence="3" id="KW-0804">Transcription</keyword>
<evidence type="ECO:0000313" key="5">
    <source>
        <dbReference type="EMBL" id="ELR18926.1"/>
    </source>
</evidence>
<dbReference type="GeneID" id="14919898"/>
<dbReference type="InterPro" id="IPR009332">
    <property type="entry name" value="Med22"/>
</dbReference>
<organism evidence="5 6">
    <name type="scientific">Acanthamoeba castellanii (strain ATCC 30010 / Neff)</name>
    <dbReference type="NCBI Taxonomy" id="1257118"/>
    <lineage>
        <taxon>Eukaryota</taxon>
        <taxon>Amoebozoa</taxon>
        <taxon>Discosea</taxon>
        <taxon>Longamoebia</taxon>
        <taxon>Centramoebida</taxon>
        <taxon>Acanthamoebidae</taxon>
        <taxon>Acanthamoeba</taxon>
    </lineage>
</organism>
<dbReference type="OrthoDB" id="203279at2759"/>
<dbReference type="OMA" id="KQAECDQ"/>
<evidence type="ECO:0000313" key="6">
    <source>
        <dbReference type="Proteomes" id="UP000011083"/>
    </source>
</evidence>
<evidence type="ECO:0000256" key="1">
    <source>
        <dbReference type="ARBA" id="ARBA00004123"/>
    </source>
</evidence>
<accession>L8H3C8</accession>
<name>L8H3C8_ACACF</name>
<evidence type="ECO:0000256" key="3">
    <source>
        <dbReference type="ARBA" id="ARBA00023163"/>
    </source>
</evidence>
<gene>
    <name evidence="5" type="ORF">ACA1_232830</name>
</gene>
<evidence type="ECO:0000256" key="2">
    <source>
        <dbReference type="ARBA" id="ARBA00023015"/>
    </source>
</evidence>
<reference evidence="5 6" key="1">
    <citation type="journal article" date="2013" name="Genome Biol.">
        <title>Genome of Acanthamoeba castellanii highlights extensive lateral gene transfer and early evolution of tyrosine kinase signaling.</title>
        <authorList>
            <person name="Clarke M."/>
            <person name="Lohan A.J."/>
            <person name="Liu B."/>
            <person name="Lagkouvardos I."/>
            <person name="Roy S."/>
            <person name="Zafar N."/>
            <person name="Bertelli C."/>
            <person name="Schilde C."/>
            <person name="Kianianmomeni A."/>
            <person name="Burglin T.R."/>
            <person name="Frech C."/>
            <person name="Turcotte B."/>
            <person name="Kopec K.O."/>
            <person name="Synnott J.M."/>
            <person name="Choo C."/>
            <person name="Paponov I."/>
            <person name="Finkler A."/>
            <person name="Soon Heng Tan C."/>
            <person name="Hutchins A.P."/>
            <person name="Weinmeier T."/>
            <person name="Rattei T."/>
            <person name="Chu J.S."/>
            <person name="Gimenez G."/>
            <person name="Irimia M."/>
            <person name="Rigden D.J."/>
            <person name="Fitzpatrick D.A."/>
            <person name="Lorenzo-Morales J."/>
            <person name="Bateman A."/>
            <person name="Chiu C.H."/>
            <person name="Tang P."/>
            <person name="Hegemann P."/>
            <person name="Fromm H."/>
            <person name="Raoult D."/>
            <person name="Greub G."/>
            <person name="Miranda-Saavedra D."/>
            <person name="Chen N."/>
            <person name="Nash P."/>
            <person name="Ginger M.L."/>
            <person name="Horn M."/>
            <person name="Schaap P."/>
            <person name="Caler L."/>
            <person name="Loftus B."/>
        </authorList>
    </citation>
    <scope>NUCLEOTIDE SEQUENCE [LARGE SCALE GENOMIC DNA]</scope>
    <source>
        <strain evidence="5 6">Neff</strain>
    </source>
</reference>
<dbReference type="RefSeq" id="XP_004340990.1">
    <property type="nucleotide sequence ID" value="XM_004340942.1"/>
</dbReference>
<dbReference type="Proteomes" id="UP000011083">
    <property type="component" value="Unassembled WGS sequence"/>
</dbReference>
<dbReference type="VEuPathDB" id="AmoebaDB:ACA1_232830"/>
<dbReference type="PANTHER" id="PTHR12434:SF6">
    <property type="entry name" value="MEDIATOR OF RNA POLYMERASE II TRANSCRIPTION SUBUNIT 22"/>
    <property type="match status" value="1"/>
</dbReference>
<dbReference type="GO" id="GO:0003712">
    <property type="term" value="F:transcription coregulator activity"/>
    <property type="evidence" value="ECO:0007669"/>
    <property type="project" value="InterPro"/>
</dbReference>
<keyword evidence="4" id="KW-0539">Nucleus</keyword>
<keyword evidence="2" id="KW-0805">Transcription regulation</keyword>
<dbReference type="STRING" id="1257118.L8H3C8"/>
<dbReference type="EMBL" id="KB007939">
    <property type="protein sequence ID" value="ELR18926.1"/>
    <property type="molecule type" value="Genomic_DNA"/>
</dbReference>
<evidence type="ECO:0000256" key="4">
    <source>
        <dbReference type="ARBA" id="ARBA00023242"/>
    </source>
</evidence>
<dbReference type="KEGG" id="acan:ACA1_232830"/>
<sequence length="139" mass="15605">MRGGAATTRQVGQQHALDAYNKRLDSAVAKLNEHYANILKSAKVGDKVKVLGEEFQVDVQTSNLVTAAESLLTLISELKQAVLLHDFETRNAEVTTRAQQYRDRQDKTKKARVPGCVLQTLHREVQDALLELSEEYVDR</sequence>
<dbReference type="GO" id="GO:0016592">
    <property type="term" value="C:mediator complex"/>
    <property type="evidence" value="ECO:0007669"/>
    <property type="project" value="InterPro"/>
</dbReference>
<comment type="subcellular location">
    <subcellularLocation>
        <location evidence="1">Nucleus</location>
    </subcellularLocation>
</comment>
<proteinExistence type="predicted"/>
<protein>
    <submittedName>
        <fullName evidence="5">Surfeit locus protein 5</fullName>
    </submittedName>
</protein>
<dbReference type="AlphaFoldDB" id="L8H3C8"/>
<keyword evidence="6" id="KW-1185">Reference proteome</keyword>
<dbReference type="PANTHER" id="PTHR12434">
    <property type="entry name" value="MEDIATOR OF RNA POLYMERASE II TRANSCRIPTION SUBUNIT 22"/>
    <property type="match status" value="1"/>
</dbReference>
<dbReference type="GO" id="GO:0006357">
    <property type="term" value="P:regulation of transcription by RNA polymerase II"/>
    <property type="evidence" value="ECO:0007669"/>
    <property type="project" value="InterPro"/>
</dbReference>